<organism evidence="8 9">
    <name type="scientific">Marinactinospora thermotolerans DSM 45154</name>
    <dbReference type="NCBI Taxonomy" id="1122192"/>
    <lineage>
        <taxon>Bacteria</taxon>
        <taxon>Bacillati</taxon>
        <taxon>Actinomycetota</taxon>
        <taxon>Actinomycetes</taxon>
        <taxon>Streptosporangiales</taxon>
        <taxon>Nocardiopsidaceae</taxon>
        <taxon>Marinactinospora</taxon>
    </lineage>
</organism>
<evidence type="ECO:0000256" key="2">
    <source>
        <dbReference type="ARBA" id="ARBA00022889"/>
    </source>
</evidence>
<dbReference type="Proteomes" id="UP000190637">
    <property type="component" value="Unassembled WGS sequence"/>
</dbReference>
<keyword evidence="5" id="KW-1133">Transmembrane helix</keyword>
<keyword evidence="3" id="KW-0034">Amyloid</keyword>
<name>A0A1T4T2B7_9ACTN</name>
<evidence type="ECO:0000256" key="4">
    <source>
        <dbReference type="SAM" id="MobiDB-lite"/>
    </source>
</evidence>
<keyword evidence="5" id="KW-0812">Transmembrane</keyword>
<feature type="domain" description="Chaplin" evidence="7">
    <location>
        <begin position="92"/>
        <end position="132"/>
    </location>
</feature>
<dbReference type="EMBL" id="FUWS01000013">
    <property type="protein sequence ID" value="SKA34391.1"/>
    <property type="molecule type" value="Genomic_DNA"/>
</dbReference>
<evidence type="ECO:0000256" key="1">
    <source>
        <dbReference type="ARBA" id="ARBA00022512"/>
    </source>
</evidence>
<proteinExistence type="predicted"/>
<reference evidence="8 9" key="1">
    <citation type="submission" date="2017-02" db="EMBL/GenBank/DDBJ databases">
        <authorList>
            <person name="Peterson S.W."/>
        </authorList>
    </citation>
    <scope>NUCLEOTIDE SEQUENCE [LARGE SCALE GENOMIC DNA]</scope>
    <source>
        <strain evidence="8 9">DSM 45154</strain>
    </source>
</reference>
<accession>A0A1T4T2B7</accession>
<keyword evidence="1" id="KW-0134">Cell wall</keyword>
<feature type="domain" description="Chaplin" evidence="7">
    <location>
        <begin position="203"/>
        <end position="243"/>
    </location>
</feature>
<feature type="compositionally biased region" description="Basic and acidic residues" evidence="4">
    <location>
        <begin position="243"/>
        <end position="296"/>
    </location>
</feature>
<feature type="chain" id="PRO_5038687143" evidence="6">
    <location>
        <begin position="27"/>
        <end position="375"/>
    </location>
</feature>
<dbReference type="GO" id="GO:0007155">
    <property type="term" value="P:cell adhesion"/>
    <property type="evidence" value="ECO:0007669"/>
    <property type="project" value="UniProtKB-KW"/>
</dbReference>
<sequence>MRKKLYTSASAALLAAGLTGAFAPHAAADQLTDGTGGVVAGNQVSVPADIKANLCGNSLAVLGISEAECTQVAKVLYAASGKGQASQQTDGSGGIASGNQINIPVDAAIEVCGNSVAVGGISEAECTKIVEKVADSQENEQRTSGAGGIASGNQINVPVDVAVNICGNSIGVLGISKAECNTVINVIHEAPENKAGGQQTDGSGGIASGNQVTVPVDAAVEICGNAVSVLGLGEAECVSEISDEQKPPAEDPKPGDDCKGKDEHGYDTDCEERPGGDKPGGEEPGGERPGEGKPEEPGGSEGPGTPGGPGDTEGQSGPGGSDGTSADESATPGGLPVTGAALGGLVAAAVAAVGGGGAAMYLARRRKAAAAAGEE</sequence>
<dbReference type="STRING" id="1122192.SAMN02745673_04291"/>
<evidence type="ECO:0000313" key="8">
    <source>
        <dbReference type="EMBL" id="SKA34391.1"/>
    </source>
</evidence>
<evidence type="ECO:0000256" key="5">
    <source>
        <dbReference type="SAM" id="Phobius"/>
    </source>
</evidence>
<gene>
    <name evidence="8" type="ORF">SAMN02745673_04291</name>
</gene>
<evidence type="ECO:0000256" key="3">
    <source>
        <dbReference type="ARBA" id="ARBA00023087"/>
    </source>
</evidence>
<feature type="transmembrane region" description="Helical" evidence="5">
    <location>
        <begin position="340"/>
        <end position="363"/>
    </location>
</feature>
<feature type="region of interest" description="Disordered" evidence="4">
    <location>
        <begin position="240"/>
        <end position="339"/>
    </location>
</feature>
<protein>
    <submittedName>
        <fullName evidence="8">Small secreted domain</fullName>
    </submittedName>
</protein>
<evidence type="ECO:0000256" key="6">
    <source>
        <dbReference type="SAM" id="SignalP"/>
    </source>
</evidence>
<keyword evidence="6" id="KW-0732">Signal</keyword>
<dbReference type="OrthoDB" id="3544424at2"/>
<feature type="domain" description="Chaplin" evidence="7">
    <location>
        <begin position="35"/>
        <end position="75"/>
    </location>
</feature>
<feature type="compositionally biased region" description="Gly residues" evidence="4">
    <location>
        <begin position="299"/>
        <end position="322"/>
    </location>
</feature>
<keyword evidence="5" id="KW-0472">Membrane</keyword>
<dbReference type="PROSITE" id="PS51884">
    <property type="entry name" value="CHAPLIN"/>
    <property type="match status" value="4"/>
</dbReference>
<dbReference type="Pfam" id="PF03777">
    <property type="entry name" value="ChpA-C"/>
    <property type="match status" value="4"/>
</dbReference>
<keyword evidence="1" id="KW-0964">Secreted</keyword>
<feature type="domain" description="Chaplin" evidence="7">
    <location>
        <begin position="146"/>
        <end position="186"/>
    </location>
</feature>
<dbReference type="AlphaFoldDB" id="A0A1T4T2B7"/>
<keyword evidence="2" id="KW-0130">Cell adhesion</keyword>
<feature type="signal peptide" evidence="6">
    <location>
        <begin position="1"/>
        <end position="26"/>
    </location>
</feature>
<keyword evidence="9" id="KW-1185">Reference proteome</keyword>
<dbReference type="RefSeq" id="WP_078763543.1">
    <property type="nucleotide sequence ID" value="NZ_FUWS01000013.1"/>
</dbReference>
<dbReference type="InterPro" id="IPR005528">
    <property type="entry name" value="ChpA-H"/>
</dbReference>
<evidence type="ECO:0000313" key="9">
    <source>
        <dbReference type="Proteomes" id="UP000190637"/>
    </source>
</evidence>
<evidence type="ECO:0000259" key="7">
    <source>
        <dbReference type="PROSITE" id="PS51884"/>
    </source>
</evidence>